<comment type="caution">
    <text evidence="9">The sequence shown here is derived from an EMBL/GenBank/DDBJ whole genome shotgun (WGS) entry which is preliminary data.</text>
</comment>
<keyword evidence="4" id="KW-0508">mRNA splicing</keyword>
<gene>
    <name evidence="9" type="ORF">RS030_2357</name>
</gene>
<evidence type="ECO:0000256" key="1">
    <source>
        <dbReference type="ARBA" id="ARBA00004123"/>
    </source>
</evidence>
<proteinExistence type="predicted"/>
<evidence type="ECO:0000259" key="7">
    <source>
        <dbReference type="Pfam" id="PF10433"/>
    </source>
</evidence>
<evidence type="ECO:0000259" key="6">
    <source>
        <dbReference type="Pfam" id="PF03178"/>
    </source>
</evidence>
<keyword evidence="5" id="KW-0539">Nucleus</keyword>
<reference evidence="9 10" key="1">
    <citation type="submission" date="2023-10" db="EMBL/GenBank/DDBJ databases">
        <title>Comparative genomics analysis reveals potential genetic determinants of host preference in Cryptosporidium xiaoi.</title>
        <authorList>
            <person name="Xiao L."/>
            <person name="Li J."/>
        </authorList>
    </citation>
    <scope>NUCLEOTIDE SEQUENCE [LARGE SCALE GENOMIC DNA]</scope>
    <source>
        <strain evidence="9 10">52996</strain>
    </source>
</reference>
<feature type="domain" description="RSE1/DDB1/CPSF1 second beta-propeller" evidence="8">
    <location>
        <begin position="445"/>
        <end position="794"/>
    </location>
</feature>
<dbReference type="GO" id="GO:0003676">
    <property type="term" value="F:nucleic acid binding"/>
    <property type="evidence" value="ECO:0007669"/>
    <property type="project" value="InterPro"/>
</dbReference>
<sequence>MPCFYSLTLESQGSILSAIHGSYSAPKAHEIVVNRGRYLELLRFDVTLGQTYSICSIDTFSLIRNISNLRVLGSGRDLVVVTSDSGNIVILSFNSETNLFERLHSEPYGKSGCRRIIPGHYLAVDPMGRSIMIAAIERQKLVYTLTRKSKDAETLDISSPMEAHKSHMICFSLTALDVGYENPLFATIEQSYSNDKNTAYDNDKNGIESKKQLIYWEVDLGLNYILRKSSQEISSSSHLLLSVPGGSDGPGGVLVCDGTGITYCKIGCSNIFCPFPIRFGEVPESGIIIVASALHKLKGFFFILLQTELGDIYRVHFSHDEGVVREIKIFYYDTIPVCNSLLVLRSGYLFAAHEFGNHSNYQFISLGDDDTDPFTSSLEDSDKCVFFRLRNCNCIKKIEELPSLSPITDLKVLDINNDGCPQIVTSCGRGPRSTLRICSYGKNVEEVTSNPLPGRPRFIWTLKKGIDPSSTDSLNGSYHNYIIISFIDRSLVLSIEEHVEETTDTLFVLGEATVHAASMIFYNSFIQVLESHVRYINNDIVFDWKTPDNRKIIAGDSNGRQVALGLEGGLIIILELGVSVTSGITSSSLPMCGNGLVEVCRREITSEIICIGLQQLCFSDQLRSNFVVVGTSAENTVRLYLISHSEKRLKQTSVQALPTTNSIPESVVLFHSQKNDKLYLFIGLTTGVILSCIVNQSTGTIGSYRSKYLGTRGVHISRFIKDDSEGTRSSDNVAGKMGVICLTNKPWIVDFQANRLNYLPLQYKTVDSIAPLNTQQVSSGYVAVSGSTLVIFQLVHNYGESFSQNIIKLNYTPRKILVLPPPQLFTGLETLMASGTLDIPKNQMIAVIETDHSAFDFKTKKEILFELNKLYKADNENVEMVQEKMHDNGENEDNVNMEIEQKDDQNKGMSEHNDEFFIRVPGENGSLIPESEVSGFVAGDGKWGGCVRVVNLRATENQQIIHLDINEGCISSCVCKFDEMDLPCLVLGTVYGMNLRLSTDDNDNDSQFGAAIKVYRYDSNYNFELLHSTPVENAVTAMTGWRGRLLVGIGKNLRVYSLGKKKLLRKSEYRDIPESLSWIKVANDRIYAGDITSGVLVFKYNQLSNQFSIIAKEPFSRWITSACEVLDYHTVITSDKFDNITVSRVPVEASDENSFTSSLIDSTSTNSSVKSYQTSYVAQFHTGDIATCFQKTQLSALSVETIIYGTVLGSIGSLTPITNSDDIDLLLKLETLIRREKSTLLSRDQLMFRSYYSPVHNVIDGDFCQTFSALSQESQNKISSKLDMTVEEVYKKLDDMRARIFW</sequence>
<keyword evidence="10" id="KW-1185">Reference proteome</keyword>
<dbReference type="GO" id="GO:0006397">
    <property type="term" value="P:mRNA processing"/>
    <property type="evidence" value="ECO:0007669"/>
    <property type="project" value="UniProtKB-KW"/>
</dbReference>
<comment type="subcellular location">
    <subcellularLocation>
        <location evidence="1">Nucleus</location>
    </subcellularLocation>
</comment>
<dbReference type="SUPFAM" id="SSF69322">
    <property type="entry name" value="Tricorn protease domain 2"/>
    <property type="match status" value="1"/>
</dbReference>
<protein>
    <submittedName>
        <fullName evidence="9">Spliceosome factor</fullName>
    </submittedName>
</protein>
<dbReference type="FunFam" id="2.130.10.10:FF:001143">
    <property type="entry name" value="Pre-mRNA-splicing factor rse-1, putative"/>
    <property type="match status" value="1"/>
</dbReference>
<accession>A0AAV9XVS4</accession>
<dbReference type="GO" id="GO:0005681">
    <property type="term" value="C:spliceosomal complex"/>
    <property type="evidence" value="ECO:0007669"/>
    <property type="project" value="UniProtKB-KW"/>
</dbReference>
<evidence type="ECO:0000256" key="4">
    <source>
        <dbReference type="ARBA" id="ARBA00023187"/>
    </source>
</evidence>
<dbReference type="InterPro" id="IPR015943">
    <property type="entry name" value="WD40/YVTN_repeat-like_dom_sf"/>
</dbReference>
<dbReference type="InterPro" id="IPR018846">
    <property type="entry name" value="Beta-prop_RSE1/DDB1/CPSF1_1st"/>
</dbReference>
<feature type="domain" description="RSE1/DDB1/CPSF1 first beta-propeller" evidence="7">
    <location>
        <begin position="14"/>
        <end position="396"/>
    </location>
</feature>
<evidence type="ECO:0000313" key="9">
    <source>
        <dbReference type="EMBL" id="KAK6588848.1"/>
    </source>
</evidence>
<dbReference type="Gene3D" id="2.130.10.10">
    <property type="entry name" value="YVTN repeat-like/Quinoprotein amine dehydrogenase"/>
    <property type="match status" value="3"/>
</dbReference>
<name>A0AAV9XVS4_9CRYT</name>
<dbReference type="PANTHER" id="PTHR10644">
    <property type="entry name" value="DNA REPAIR/RNA PROCESSING CPSF FAMILY"/>
    <property type="match status" value="1"/>
</dbReference>
<dbReference type="InterPro" id="IPR050358">
    <property type="entry name" value="RSE1/DDB1/CFT1"/>
</dbReference>
<keyword evidence="2" id="KW-0507">mRNA processing</keyword>
<evidence type="ECO:0000256" key="5">
    <source>
        <dbReference type="ARBA" id="ARBA00023242"/>
    </source>
</evidence>
<evidence type="ECO:0000259" key="8">
    <source>
        <dbReference type="Pfam" id="PF23726"/>
    </source>
</evidence>
<keyword evidence="3" id="KW-0747">Spliceosome</keyword>
<organism evidence="9 10">
    <name type="scientific">Cryptosporidium xiaoi</name>
    <dbReference type="NCBI Taxonomy" id="659607"/>
    <lineage>
        <taxon>Eukaryota</taxon>
        <taxon>Sar</taxon>
        <taxon>Alveolata</taxon>
        <taxon>Apicomplexa</taxon>
        <taxon>Conoidasida</taxon>
        <taxon>Coccidia</taxon>
        <taxon>Eucoccidiorida</taxon>
        <taxon>Eimeriorina</taxon>
        <taxon>Cryptosporidiidae</taxon>
        <taxon>Cryptosporidium</taxon>
    </lineage>
</organism>
<dbReference type="Pfam" id="PF10433">
    <property type="entry name" value="Beta-prop_RSE1_1st"/>
    <property type="match status" value="1"/>
</dbReference>
<dbReference type="Pfam" id="PF03178">
    <property type="entry name" value="CPSF_A"/>
    <property type="match status" value="1"/>
</dbReference>
<dbReference type="InterPro" id="IPR036322">
    <property type="entry name" value="WD40_repeat_dom_sf"/>
</dbReference>
<dbReference type="InterPro" id="IPR004871">
    <property type="entry name" value="RSE1/DDB1/CPSF1_C"/>
</dbReference>
<dbReference type="SUPFAM" id="SSF50978">
    <property type="entry name" value="WD40 repeat-like"/>
    <property type="match status" value="1"/>
</dbReference>
<evidence type="ECO:0000256" key="3">
    <source>
        <dbReference type="ARBA" id="ARBA00022728"/>
    </source>
</evidence>
<dbReference type="Proteomes" id="UP001311799">
    <property type="component" value="Unassembled WGS sequence"/>
</dbReference>
<dbReference type="Pfam" id="PF23726">
    <property type="entry name" value="Beta-prop_RSE1_2nd"/>
    <property type="match status" value="1"/>
</dbReference>
<dbReference type="InterPro" id="IPR058543">
    <property type="entry name" value="Beta-prop_RSE1/DDB1/CPSF1_2nd"/>
</dbReference>
<evidence type="ECO:0000256" key="2">
    <source>
        <dbReference type="ARBA" id="ARBA00022664"/>
    </source>
</evidence>
<feature type="domain" description="RSE1/DDB1/CPSF1 C-terminal" evidence="6">
    <location>
        <begin position="945"/>
        <end position="1268"/>
    </location>
</feature>
<evidence type="ECO:0000313" key="10">
    <source>
        <dbReference type="Proteomes" id="UP001311799"/>
    </source>
</evidence>
<dbReference type="EMBL" id="JAWDEY010000022">
    <property type="protein sequence ID" value="KAK6588848.1"/>
    <property type="molecule type" value="Genomic_DNA"/>
</dbReference>
<dbReference type="GO" id="GO:0008380">
    <property type="term" value="P:RNA splicing"/>
    <property type="evidence" value="ECO:0007669"/>
    <property type="project" value="UniProtKB-KW"/>
</dbReference>